<sequence length="50" mass="5679">MHLLSFHEPCMYSSLGIGKPGQLLPMSNTKTITEVPHAMQFPFLRFILAF</sequence>
<evidence type="ECO:0000313" key="1">
    <source>
        <dbReference type="EMBL" id="JAH04322.1"/>
    </source>
</evidence>
<dbReference type="AlphaFoldDB" id="A0A0E9PJ77"/>
<dbReference type="EMBL" id="GBXM01104255">
    <property type="protein sequence ID" value="JAH04322.1"/>
    <property type="molecule type" value="Transcribed_RNA"/>
</dbReference>
<proteinExistence type="predicted"/>
<dbReference type="EMBL" id="GBXM01102477">
    <property type="protein sequence ID" value="JAH06100.1"/>
    <property type="molecule type" value="Transcribed_RNA"/>
</dbReference>
<reference evidence="1" key="1">
    <citation type="submission" date="2014-11" db="EMBL/GenBank/DDBJ databases">
        <authorList>
            <person name="Amaro Gonzalez C."/>
        </authorList>
    </citation>
    <scope>NUCLEOTIDE SEQUENCE</scope>
</reference>
<accession>A0A0E9PJ77</accession>
<name>A0A0E9PJ77_ANGAN</name>
<reference evidence="1" key="2">
    <citation type="journal article" date="2015" name="Fish Shellfish Immunol.">
        <title>Early steps in the European eel (Anguilla anguilla)-Vibrio vulnificus interaction in the gills: Role of the RtxA13 toxin.</title>
        <authorList>
            <person name="Callol A."/>
            <person name="Pajuelo D."/>
            <person name="Ebbesson L."/>
            <person name="Teles M."/>
            <person name="MacKenzie S."/>
            <person name="Amaro C."/>
        </authorList>
    </citation>
    <scope>NUCLEOTIDE SEQUENCE</scope>
</reference>
<protein>
    <submittedName>
        <fullName evidence="1">Uncharacterized protein</fullName>
    </submittedName>
</protein>
<organism evidence="1">
    <name type="scientific">Anguilla anguilla</name>
    <name type="common">European freshwater eel</name>
    <name type="synonym">Muraena anguilla</name>
    <dbReference type="NCBI Taxonomy" id="7936"/>
    <lineage>
        <taxon>Eukaryota</taxon>
        <taxon>Metazoa</taxon>
        <taxon>Chordata</taxon>
        <taxon>Craniata</taxon>
        <taxon>Vertebrata</taxon>
        <taxon>Euteleostomi</taxon>
        <taxon>Actinopterygii</taxon>
        <taxon>Neopterygii</taxon>
        <taxon>Teleostei</taxon>
        <taxon>Anguilliformes</taxon>
        <taxon>Anguillidae</taxon>
        <taxon>Anguilla</taxon>
    </lineage>
</organism>